<feature type="domain" description="Sialate O-acetylesterase" evidence="3">
    <location>
        <begin position="10"/>
        <end position="229"/>
    </location>
</feature>
<proteinExistence type="predicted"/>
<dbReference type="EMBL" id="CAMXCT010001927">
    <property type="protein sequence ID" value="CAI3994240.1"/>
    <property type="molecule type" value="Genomic_DNA"/>
</dbReference>
<dbReference type="AlphaFoldDB" id="A0A9P1CMP5"/>
<sequence>MDQTSVSPIAMFLLAGQSNMSGRGEIVGDSVYDSRILKIAGGTWSVARHPLHADKPEKAGVGPGMSFARSIVDFVPAPVGLVPCAFGGSEIQRWIAGGDLLQAAKETVAQGQAAGGVLKGILWHQGESDCGSEEMASLYIDRLQQLSEDLRSAFGHVPLILGELGMEFLDLEDPRFSFAETVNASIVKFGSSGEHIGVVSARGLQHKGDRLHFSSTAADELGKRYAWKWLEMTGGLNLSLRTIVGSSLSPPFILTSLGSHHPEAGEPKDASVLDQDGARYQQSP</sequence>
<evidence type="ECO:0000313" key="4">
    <source>
        <dbReference type="EMBL" id="CAI3994240.1"/>
    </source>
</evidence>
<reference evidence="4" key="1">
    <citation type="submission" date="2022-10" db="EMBL/GenBank/DDBJ databases">
        <authorList>
            <person name="Chen Y."/>
            <person name="Dougan E. K."/>
            <person name="Chan C."/>
            <person name="Rhodes N."/>
            <person name="Thang M."/>
        </authorList>
    </citation>
    <scope>NUCLEOTIDE SEQUENCE</scope>
</reference>
<dbReference type="OrthoDB" id="1487282at2759"/>
<name>A0A9P1CMP5_9DINO</name>
<dbReference type="SUPFAM" id="SSF52266">
    <property type="entry name" value="SGNH hydrolase"/>
    <property type="match status" value="1"/>
</dbReference>
<evidence type="ECO:0000259" key="3">
    <source>
        <dbReference type="Pfam" id="PF03629"/>
    </source>
</evidence>
<evidence type="ECO:0000256" key="1">
    <source>
        <dbReference type="ARBA" id="ARBA00022801"/>
    </source>
</evidence>
<feature type="region of interest" description="Disordered" evidence="2">
    <location>
        <begin position="258"/>
        <end position="284"/>
    </location>
</feature>
<dbReference type="InterPro" id="IPR052940">
    <property type="entry name" value="Carb_Esterase_6"/>
</dbReference>
<dbReference type="PANTHER" id="PTHR31988">
    <property type="entry name" value="ESTERASE, PUTATIVE (DUF303)-RELATED"/>
    <property type="match status" value="1"/>
</dbReference>
<protein>
    <submittedName>
        <fullName evidence="6">Probable carbohydrate esterase At4g34215</fullName>
    </submittedName>
</protein>
<dbReference type="Pfam" id="PF03629">
    <property type="entry name" value="SASA"/>
    <property type="match status" value="1"/>
</dbReference>
<dbReference type="Proteomes" id="UP001152797">
    <property type="component" value="Unassembled WGS sequence"/>
</dbReference>
<organism evidence="4">
    <name type="scientific">Cladocopium goreaui</name>
    <dbReference type="NCBI Taxonomy" id="2562237"/>
    <lineage>
        <taxon>Eukaryota</taxon>
        <taxon>Sar</taxon>
        <taxon>Alveolata</taxon>
        <taxon>Dinophyceae</taxon>
        <taxon>Suessiales</taxon>
        <taxon>Symbiodiniaceae</taxon>
        <taxon>Cladocopium</taxon>
    </lineage>
</organism>
<reference evidence="5" key="2">
    <citation type="submission" date="2024-04" db="EMBL/GenBank/DDBJ databases">
        <authorList>
            <person name="Chen Y."/>
            <person name="Shah S."/>
            <person name="Dougan E. K."/>
            <person name="Thang M."/>
            <person name="Chan C."/>
        </authorList>
    </citation>
    <scope>NUCLEOTIDE SEQUENCE [LARGE SCALE GENOMIC DNA]</scope>
</reference>
<evidence type="ECO:0000313" key="6">
    <source>
        <dbReference type="EMBL" id="CAL4781552.1"/>
    </source>
</evidence>
<feature type="compositionally biased region" description="Basic and acidic residues" evidence="2">
    <location>
        <begin position="260"/>
        <end position="271"/>
    </location>
</feature>
<dbReference type="Gene3D" id="3.40.50.1110">
    <property type="entry name" value="SGNH hydrolase"/>
    <property type="match status" value="1"/>
</dbReference>
<keyword evidence="1" id="KW-0378">Hydrolase</keyword>
<evidence type="ECO:0000256" key="2">
    <source>
        <dbReference type="SAM" id="MobiDB-lite"/>
    </source>
</evidence>
<dbReference type="PANTHER" id="PTHR31988:SF19">
    <property type="entry name" value="9-O-ACETYL-N-ACETYLNEURAMINIC ACID DEACETYLASE-RELATED"/>
    <property type="match status" value="1"/>
</dbReference>
<gene>
    <name evidence="4" type="ORF">C1SCF055_LOCUS20902</name>
</gene>
<accession>A0A9P1CMP5</accession>
<evidence type="ECO:0000313" key="5">
    <source>
        <dbReference type="EMBL" id="CAL1147615.1"/>
    </source>
</evidence>
<evidence type="ECO:0000313" key="7">
    <source>
        <dbReference type="Proteomes" id="UP001152797"/>
    </source>
</evidence>
<dbReference type="EMBL" id="CAMXCT020001927">
    <property type="protein sequence ID" value="CAL1147615.1"/>
    <property type="molecule type" value="Genomic_DNA"/>
</dbReference>
<dbReference type="InterPro" id="IPR005181">
    <property type="entry name" value="SASA"/>
</dbReference>
<dbReference type="EMBL" id="CAMXCT030001927">
    <property type="protein sequence ID" value="CAL4781552.1"/>
    <property type="molecule type" value="Genomic_DNA"/>
</dbReference>
<comment type="caution">
    <text evidence="4">The sequence shown here is derived from an EMBL/GenBank/DDBJ whole genome shotgun (WGS) entry which is preliminary data.</text>
</comment>
<dbReference type="GO" id="GO:0016787">
    <property type="term" value="F:hydrolase activity"/>
    <property type="evidence" value="ECO:0007669"/>
    <property type="project" value="UniProtKB-KW"/>
</dbReference>
<keyword evidence="7" id="KW-1185">Reference proteome</keyword>
<dbReference type="InterPro" id="IPR036514">
    <property type="entry name" value="SGNH_hydro_sf"/>
</dbReference>